<dbReference type="AlphaFoldDB" id="A7S3K5"/>
<accession>A7S3K5</accession>
<feature type="compositionally biased region" description="Polar residues" evidence="1">
    <location>
        <begin position="374"/>
        <end position="383"/>
    </location>
</feature>
<protein>
    <submittedName>
        <fullName evidence="2">Uncharacterized protein</fullName>
    </submittedName>
</protein>
<feature type="compositionally biased region" description="Basic and acidic residues" evidence="1">
    <location>
        <begin position="363"/>
        <end position="373"/>
    </location>
</feature>
<dbReference type="EMBL" id="DS469573">
    <property type="protein sequence ID" value="EDO41789.1"/>
    <property type="molecule type" value="Genomic_DNA"/>
</dbReference>
<reference evidence="2 3" key="1">
    <citation type="journal article" date="2007" name="Science">
        <title>Sea anemone genome reveals ancestral eumetazoan gene repertoire and genomic organization.</title>
        <authorList>
            <person name="Putnam N.H."/>
            <person name="Srivastava M."/>
            <person name="Hellsten U."/>
            <person name="Dirks B."/>
            <person name="Chapman J."/>
            <person name="Salamov A."/>
            <person name="Terry A."/>
            <person name="Shapiro H."/>
            <person name="Lindquist E."/>
            <person name="Kapitonov V.V."/>
            <person name="Jurka J."/>
            <person name="Genikhovich G."/>
            <person name="Grigoriev I.V."/>
            <person name="Lucas S.M."/>
            <person name="Steele R.E."/>
            <person name="Finnerty J.R."/>
            <person name="Technau U."/>
            <person name="Martindale M.Q."/>
            <person name="Rokhsar D.S."/>
        </authorList>
    </citation>
    <scope>NUCLEOTIDE SEQUENCE [LARGE SCALE GENOMIC DNA]</scope>
    <source>
        <strain evidence="3">CH2 X CH6</strain>
    </source>
</reference>
<evidence type="ECO:0000313" key="2">
    <source>
        <dbReference type="EMBL" id="EDO41789.1"/>
    </source>
</evidence>
<feature type="compositionally biased region" description="Basic and acidic residues" evidence="1">
    <location>
        <begin position="224"/>
        <end position="238"/>
    </location>
</feature>
<feature type="compositionally biased region" description="Basic residues" evidence="1">
    <location>
        <begin position="53"/>
        <end position="63"/>
    </location>
</feature>
<feature type="compositionally biased region" description="Polar residues" evidence="1">
    <location>
        <begin position="342"/>
        <end position="355"/>
    </location>
</feature>
<sequence>MSFNVEEPTHSPWFHVHFTAPTSRPLARYEQERKRIRDLIQGKDAFLAPTNVRKPRTKRVKSKEHKDKDDWKTQTTLRIEKELANFTTLKREFSFTDKNSSSRDYKRIDKDIYSSLGDLTLDKKPKLSRIDGDEKRNSTLPSLPPLEVAPVTSNFSNSSLTVKKPDTVSTSGKINKKTSCLCDKNTSSHGLSIASVYDLHDMRPPRKEKRQLVGILKRGNARGKCREVQGCKHSRNDETSGNDTEDESKRKRVRFAEGTNFENERQTYKTRVKNITFQKDRSSSSSDEDDESLIHDGFEMTFREFIEMKRLERLKASQQSNVSKAPRTSYLYSDVERLPVVSNPSSRQGASPNSRWNHKGSKRAKEPEPDNSKSDVSLPTVVN</sequence>
<keyword evidence="3" id="KW-1185">Reference proteome</keyword>
<dbReference type="Proteomes" id="UP000001593">
    <property type="component" value="Unassembled WGS sequence"/>
</dbReference>
<dbReference type="HOGENOM" id="CLU_722207_0_0_1"/>
<proteinExistence type="predicted"/>
<organism evidence="2 3">
    <name type="scientific">Nematostella vectensis</name>
    <name type="common">Starlet sea anemone</name>
    <dbReference type="NCBI Taxonomy" id="45351"/>
    <lineage>
        <taxon>Eukaryota</taxon>
        <taxon>Metazoa</taxon>
        <taxon>Cnidaria</taxon>
        <taxon>Anthozoa</taxon>
        <taxon>Hexacorallia</taxon>
        <taxon>Actiniaria</taxon>
        <taxon>Edwardsiidae</taxon>
        <taxon>Nematostella</taxon>
    </lineage>
</organism>
<feature type="region of interest" description="Disordered" evidence="1">
    <location>
        <begin position="224"/>
        <end position="252"/>
    </location>
</feature>
<feature type="region of interest" description="Disordered" evidence="1">
    <location>
        <begin position="51"/>
        <end position="71"/>
    </location>
</feature>
<dbReference type="OMA" id="SIATCYD"/>
<feature type="region of interest" description="Disordered" evidence="1">
    <location>
        <begin position="335"/>
        <end position="383"/>
    </location>
</feature>
<evidence type="ECO:0000256" key="1">
    <source>
        <dbReference type="SAM" id="MobiDB-lite"/>
    </source>
</evidence>
<name>A7S3K5_NEMVE</name>
<evidence type="ECO:0000313" key="3">
    <source>
        <dbReference type="Proteomes" id="UP000001593"/>
    </source>
</evidence>
<dbReference type="InParanoid" id="A7S3K5"/>
<gene>
    <name evidence="2" type="ORF">NEMVEDRAFT_v1g242630</name>
</gene>